<dbReference type="InterPro" id="IPR048634">
    <property type="entry name" value="SecD_SecF_C"/>
</dbReference>
<dbReference type="OrthoDB" id="9805019at2"/>
<feature type="transmembrane region" description="Helical" evidence="9">
    <location>
        <begin position="384"/>
        <end position="408"/>
    </location>
</feature>
<dbReference type="PRINTS" id="PR00702">
    <property type="entry name" value="ACRIFLAVINRP"/>
</dbReference>
<gene>
    <name evidence="9" type="primary">secD</name>
    <name evidence="12" type="ORF">CSTERTH_10155</name>
</gene>
<evidence type="ECO:0000313" key="12">
    <source>
        <dbReference type="EMBL" id="ANW99368.1"/>
    </source>
</evidence>
<dbReference type="Pfam" id="PF22599">
    <property type="entry name" value="SecDF_P1_head"/>
    <property type="match status" value="1"/>
</dbReference>
<comment type="function">
    <text evidence="9">Part of the Sec protein translocase complex. Interacts with the SecYEG preprotein conducting channel. SecDF uses the proton motive force (PMF) to complete protein translocation after the ATP-dependent function of SecA.</text>
</comment>
<feature type="transmembrane region" description="Helical" evidence="9">
    <location>
        <begin position="356"/>
        <end position="378"/>
    </location>
</feature>
<dbReference type="NCBIfam" id="TIGR01129">
    <property type="entry name" value="secD"/>
    <property type="match status" value="1"/>
</dbReference>
<dbReference type="InterPro" id="IPR005791">
    <property type="entry name" value="SecD"/>
</dbReference>
<dbReference type="Gene3D" id="1.20.1640.10">
    <property type="entry name" value="Multidrug efflux transporter AcrB transmembrane domain"/>
    <property type="match status" value="1"/>
</dbReference>
<keyword evidence="4 9" id="KW-0812">Transmembrane</keyword>
<evidence type="ECO:0000256" key="9">
    <source>
        <dbReference type="HAMAP-Rule" id="MF_01463"/>
    </source>
</evidence>
<evidence type="ECO:0000256" key="6">
    <source>
        <dbReference type="ARBA" id="ARBA00022989"/>
    </source>
</evidence>
<dbReference type="GO" id="GO:0043952">
    <property type="term" value="P:protein transport by the Sec complex"/>
    <property type="evidence" value="ECO:0007669"/>
    <property type="project" value="UniProtKB-UniRule"/>
</dbReference>
<dbReference type="Proteomes" id="UP000092971">
    <property type="component" value="Chromosome"/>
</dbReference>
<feature type="transmembrane region" description="Helical" evidence="9">
    <location>
        <begin position="313"/>
        <end position="335"/>
    </location>
</feature>
<dbReference type="HAMAP" id="MF_01463_B">
    <property type="entry name" value="SecD_B"/>
    <property type="match status" value="1"/>
</dbReference>
<evidence type="ECO:0000256" key="5">
    <source>
        <dbReference type="ARBA" id="ARBA00022927"/>
    </source>
</evidence>
<dbReference type="NCBIfam" id="TIGR00916">
    <property type="entry name" value="2A0604s01"/>
    <property type="match status" value="1"/>
</dbReference>
<proteinExistence type="inferred from homology"/>
<sequence>MQKYGILKLVSVILVITVCAFLAYNEVKKNNIRTGIDIRGGIYAVLEPDIDKSSLTDDEIDKGLESAKTILGKRLDAKNIFDRSINIDSVNDRIIIEIPWAAGETNFNPQDQLNELGKTALLTFQEVDEDKVDENGIYLPTGKIIIQGNQVKDANAAPYQEQGSWVVALELDESGSEAFAEATGRLVGKPIAIFMDDQLISAPIVNQKIEGGKAIITGMANAEEAAELAATIRSGALPFRLVATKVDSISPQLGEGAMNVAVKAGIIGFLLVCLFMILVYRLPGVIASIALFGLAVLTILSVAWTGISITLPGIGGIILSIGMGVDANCVIYERIKEELRAGKTLRSAIDQGFHRAFAAVLDSNVTTLISAFVLYALGSGPIKGFALTLGIGVAISFLTAVTATKLMLEGVSGIGAFKNKWLYGVK</sequence>
<keyword evidence="6 9" id="KW-1133">Transmembrane helix</keyword>
<reference evidence="12 13" key="1">
    <citation type="submission" date="2016-02" db="EMBL/GenBank/DDBJ databases">
        <title>Comparison of Clostridium stercorarium subspecies using comparative genomics and transcriptomics.</title>
        <authorList>
            <person name="Schellenberg J."/>
            <person name="Thallinger G."/>
            <person name="Levin D.B."/>
            <person name="Zhang X."/>
            <person name="Alvare G."/>
            <person name="Fristensky B."/>
            <person name="Sparling R."/>
        </authorList>
    </citation>
    <scope>NUCLEOTIDE SEQUENCE [LARGE SCALE GENOMIC DNA]</scope>
    <source>
        <strain evidence="12 13">DSM 2910</strain>
    </source>
</reference>
<dbReference type="GO" id="GO:0015450">
    <property type="term" value="F:protein-transporting ATPase activity"/>
    <property type="evidence" value="ECO:0007669"/>
    <property type="project" value="InterPro"/>
</dbReference>
<accession>A0A1B1YF27</accession>
<keyword evidence="8 9" id="KW-0472">Membrane</keyword>
<dbReference type="AlphaFoldDB" id="A0A1B1YF27"/>
<evidence type="ECO:0000256" key="1">
    <source>
        <dbReference type="ARBA" id="ARBA00004651"/>
    </source>
</evidence>
<dbReference type="Gene3D" id="3.30.70.3400">
    <property type="match status" value="1"/>
</dbReference>
<dbReference type="RefSeq" id="WP_065821394.1">
    <property type="nucleotide sequence ID" value="NZ_CP014672.1"/>
</dbReference>
<keyword evidence="5 9" id="KW-0653">Protein transport</keyword>
<comment type="subunit">
    <text evidence="9">Forms a complex with SecF. Part of the essential Sec protein translocation apparatus which comprises SecA, SecYEG and auxiliary proteins SecDF. Other proteins may also be involved.</text>
</comment>
<evidence type="ECO:0000256" key="3">
    <source>
        <dbReference type="ARBA" id="ARBA00022475"/>
    </source>
</evidence>
<evidence type="ECO:0000259" key="11">
    <source>
        <dbReference type="Pfam" id="PF22599"/>
    </source>
</evidence>
<dbReference type="InterPro" id="IPR055344">
    <property type="entry name" value="SecD_SecF_C_bact"/>
</dbReference>
<dbReference type="InterPro" id="IPR001036">
    <property type="entry name" value="Acrflvin-R"/>
</dbReference>
<comment type="similarity">
    <text evidence="9">Belongs to the SecD/SecF family. SecD subfamily.</text>
</comment>
<dbReference type="GO" id="GO:0005886">
    <property type="term" value="C:plasma membrane"/>
    <property type="evidence" value="ECO:0007669"/>
    <property type="project" value="UniProtKB-SubCell"/>
</dbReference>
<evidence type="ECO:0000256" key="4">
    <source>
        <dbReference type="ARBA" id="ARBA00022692"/>
    </source>
</evidence>
<feature type="transmembrane region" description="Helical" evidence="9">
    <location>
        <begin position="260"/>
        <end position="279"/>
    </location>
</feature>
<keyword evidence="3 9" id="KW-1003">Cell membrane</keyword>
<dbReference type="EMBL" id="CP014672">
    <property type="protein sequence ID" value="ANW99368.1"/>
    <property type="molecule type" value="Genomic_DNA"/>
</dbReference>
<keyword evidence="7 9" id="KW-0811">Translocation</keyword>
<name>A0A1B1YF27_THEST</name>
<dbReference type="Pfam" id="PF02355">
    <property type="entry name" value="SecD_SecF_C"/>
    <property type="match status" value="1"/>
</dbReference>
<evidence type="ECO:0000313" key="13">
    <source>
        <dbReference type="Proteomes" id="UP000092971"/>
    </source>
</evidence>
<dbReference type="GO" id="GO:0006605">
    <property type="term" value="P:protein targeting"/>
    <property type="evidence" value="ECO:0007669"/>
    <property type="project" value="UniProtKB-UniRule"/>
</dbReference>
<dbReference type="InterPro" id="IPR022813">
    <property type="entry name" value="SecD/SecF_arch_bac"/>
</dbReference>
<feature type="transmembrane region" description="Helical" evidence="9">
    <location>
        <begin position="7"/>
        <end position="24"/>
    </location>
</feature>
<evidence type="ECO:0000259" key="10">
    <source>
        <dbReference type="Pfam" id="PF02355"/>
    </source>
</evidence>
<dbReference type="PANTHER" id="PTHR30081:SF1">
    <property type="entry name" value="PROTEIN TRANSLOCASE SUBUNIT SECD"/>
    <property type="match status" value="1"/>
</dbReference>
<keyword evidence="2 9" id="KW-0813">Transport</keyword>
<dbReference type="GO" id="GO:0065002">
    <property type="term" value="P:intracellular protein transmembrane transport"/>
    <property type="evidence" value="ECO:0007669"/>
    <property type="project" value="UniProtKB-UniRule"/>
</dbReference>
<evidence type="ECO:0000256" key="7">
    <source>
        <dbReference type="ARBA" id="ARBA00023010"/>
    </source>
</evidence>
<organism evidence="12 13">
    <name type="scientific">Thermoclostridium stercorarium subsp. thermolacticum DSM 2910</name>
    <dbReference type="NCBI Taxonomy" id="1121336"/>
    <lineage>
        <taxon>Bacteria</taxon>
        <taxon>Bacillati</taxon>
        <taxon>Bacillota</taxon>
        <taxon>Clostridia</taxon>
        <taxon>Eubacteriales</taxon>
        <taxon>Oscillospiraceae</taxon>
        <taxon>Thermoclostridium</taxon>
    </lineage>
</organism>
<dbReference type="PANTHER" id="PTHR30081">
    <property type="entry name" value="PROTEIN-EXPORT MEMBRANE PROTEIN SEC"/>
    <property type="match status" value="1"/>
</dbReference>
<feature type="transmembrane region" description="Helical" evidence="9">
    <location>
        <begin position="286"/>
        <end position="307"/>
    </location>
</feature>
<dbReference type="Gene3D" id="3.30.1360.200">
    <property type="match status" value="1"/>
</dbReference>
<dbReference type="InterPro" id="IPR054384">
    <property type="entry name" value="SecDF_P1_head"/>
</dbReference>
<feature type="domain" description="SecDF P1 head subdomain" evidence="11">
    <location>
        <begin position="136"/>
        <end position="238"/>
    </location>
</feature>
<dbReference type="SUPFAM" id="SSF82866">
    <property type="entry name" value="Multidrug efflux transporter AcrB transmembrane domain"/>
    <property type="match status" value="1"/>
</dbReference>
<evidence type="ECO:0000256" key="2">
    <source>
        <dbReference type="ARBA" id="ARBA00022448"/>
    </source>
</evidence>
<feature type="domain" description="Protein export membrane protein SecD/SecF C-terminal" evidence="10">
    <location>
        <begin position="243"/>
        <end position="401"/>
    </location>
</feature>
<evidence type="ECO:0000256" key="8">
    <source>
        <dbReference type="ARBA" id="ARBA00023136"/>
    </source>
</evidence>
<comment type="subcellular location">
    <subcellularLocation>
        <location evidence="1 9">Cell membrane</location>
        <topology evidence="1 9">Multi-pass membrane protein</topology>
    </subcellularLocation>
</comment>
<protein>
    <recommendedName>
        <fullName evidence="9">Protein translocase subunit SecD</fullName>
    </recommendedName>
</protein>